<dbReference type="RefSeq" id="WP_130049418.1">
    <property type="nucleotide sequence ID" value="NZ_SEZK01000068.1"/>
</dbReference>
<dbReference type="AlphaFoldDB" id="A0A4Q5KLY9"/>
<organism evidence="2 4">
    <name type="scientific">Aliivibrio finisterrensis</name>
    <dbReference type="NCBI Taxonomy" id="511998"/>
    <lineage>
        <taxon>Bacteria</taxon>
        <taxon>Pseudomonadati</taxon>
        <taxon>Pseudomonadota</taxon>
        <taxon>Gammaproteobacteria</taxon>
        <taxon>Vibrionales</taxon>
        <taxon>Vibrionaceae</taxon>
        <taxon>Aliivibrio</taxon>
    </lineage>
</organism>
<feature type="transmembrane region" description="Helical" evidence="1">
    <location>
        <begin position="12"/>
        <end position="37"/>
    </location>
</feature>
<feature type="transmembrane region" description="Helical" evidence="1">
    <location>
        <begin position="85"/>
        <end position="107"/>
    </location>
</feature>
<evidence type="ECO:0000313" key="2">
    <source>
        <dbReference type="EMBL" id="RYU47417.1"/>
    </source>
</evidence>
<keyword evidence="1" id="KW-0472">Membrane</keyword>
<feature type="transmembrane region" description="Helical" evidence="1">
    <location>
        <begin position="49"/>
        <end position="73"/>
    </location>
</feature>
<gene>
    <name evidence="3" type="ORF">ERW53_20010</name>
    <name evidence="2" type="ORF">ERW57_18640</name>
</gene>
<sequence>MTIVSDLKSIDGLFTTTLLVLFLSVIAPGVLIIYLFLPELFLELDGIKFVLLASSLSLPVFILNCVFMPAVMGYGKDDNYDFQHVGVLSGIFSSTILYGCLIAAYIFALKFSLFLGIIVIIEVLWLSFCSVLMYRKGLKL</sequence>
<keyword evidence="1" id="KW-0812">Transmembrane</keyword>
<protein>
    <recommendedName>
        <fullName evidence="6">Polysaccharide biosynthesis protein C-terminal domain-containing protein</fullName>
    </recommendedName>
</protein>
<evidence type="ECO:0000313" key="3">
    <source>
        <dbReference type="EMBL" id="RYU59453.1"/>
    </source>
</evidence>
<accession>A0A4Q5KLY9</accession>
<reference evidence="4 5" key="1">
    <citation type="submission" date="2019-02" db="EMBL/GenBank/DDBJ databases">
        <title>Genome sequences of Aliivibrio finisterrensis strains from farmed Atlantic salmon.</title>
        <authorList>
            <person name="Bowman J.P."/>
        </authorList>
    </citation>
    <scope>NUCLEOTIDE SEQUENCE [LARGE SCALE GENOMIC DNA]</scope>
    <source>
        <strain evidence="3 5">A21</strain>
        <strain evidence="2 4">A46</strain>
    </source>
</reference>
<evidence type="ECO:0000313" key="4">
    <source>
        <dbReference type="Proteomes" id="UP000294063"/>
    </source>
</evidence>
<evidence type="ECO:0000313" key="5">
    <source>
        <dbReference type="Proteomes" id="UP000294166"/>
    </source>
</evidence>
<evidence type="ECO:0000256" key="1">
    <source>
        <dbReference type="SAM" id="Phobius"/>
    </source>
</evidence>
<dbReference type="Proteomes" id="UP000294063">
    <property type="component" value="Unassembled WGS sequence"/>
</dbReference>
<dbReference type="EMBL" id="SEZN01000067">
    <property type="protein sequence ID" value="RYU59453.1"/>
    <property type="molecule type" value="Genomic_DNA"/>
</dbReference>
<evidence type="ECO:0008006" key="6">
    <source>
        <dbReference type="Google" id="ProtNLM"/>
    </source>
</evidence>
<keyword evidence="1" id="KW-1133">Transmembrane helix</keyword>
<name>A0A4Q5KLY9_9GAMM</name>
<comment type="caution">
    <text evidence="2">The sequence shown here is derived from an EMBL/GenBank/DDBJ whole genome shotgun (WGS) entry which is preliminary data.</text>
</comment>
<keyword evidence="5" id="KW-1185">Reference proteome</keyword>
<feature type="transmembrane region" description="Helical" evidence="1">
    <location>
        <begin position="113"/>
        <end position="134"/>
    </location>
</feature>
<dbReference type="EMBL" id="SEZK01000068">
    <property type="protein sequence ID" value="RYU47417.1"/>
    <property type="molecule type" value="Genomic_DNA"/>
</dbReference>
<proteinExistence type="predicted"/>
<dbReference type="Proteomes" id="UP000294166">
    <property type="component" value="Unassembled WGS sequence"/>
</dbReference>